<proteinExistence type="predicted"/>
<accession>A0ABS7EHV6</accession>
<sequence length="336" mass="38749">MARLPTFMPSPLPEEHLLSTVARWLVLTGNKDVKDSLRGLTTNRDSLNPGKAFHPIYNDLFQLYGRMANREKLLSKHTLFPYYAPLMKFQQRLTALDIDKKLAERLRPQPLQGHLNFAWFWRWCPCCVQEDEKQHGVAYWHAKHQLPSVLSCYKHPQQILLKECARCGFNIRDLKHHPLPPGTNNCPSCGEVFGPKGTQNEVTDWLKSVSLQLMSQPCMKRPNYEFSMTHGVSSLLASTHFKRSAKNQLVVFEQLQQEFKRWFDSYQLIDFFMGSELEVTSPRILSIGSAAKFPRALPPMSHLMWMKFLGAPNIEPETLEARDSTTPLLEQELLVN</sequence>
<reference evidence="2" key="1">
    <citation type="submission" date="2021-07" db="EMBL/GenBank/DDBJ databases">
        <title>Neiella marina sp. nov., isolated from the intestinal content of sea cucumber Apostichopus japonicus.</title>
        <authorList>
            <person name="Bai X."/>
        </authorList>
    </citation>
    <scope>NUCLEOTIDE SEQUENCE</scope>
    <source>
        <strain evidence="2">126</strain>
    </source>
</reference>
<name>A0ABS7EHV6_9GAMM</name>
<keyword evidence="3" id="KW-1185">Reference proteome</keyword>
<comment type="caution">
    <text evidence="2">The sequence shown here is derived from an EMBL/GenBank/DDBJ whole genome shotgun (WGS) entry which is preliminary data.</text>
</comment>
<dbReference type="RefSeq" id="WP_220104495.1">
    <property type="nucleotide sequence ID" value="NZ_JAHZSS010000015.1"/>
</dbReference>
<dbReference type="InterPro" id="IPR009492">
    <property type="entry name" value="TniQ"/>
</dbReference>
<dbReference type="Proteomes" id="UP001166251">
    <property type="component" value="Unassembled WGS sequence"/>
</dbReference>
<evidence type="ECO:0000313" key="3">
    <source>
        <dbReference type="Proteomes" id="UP001166251"/>
    </source>
</evidence>
<protein>
    <submittedName>
        <fullName evidence="2">TniQ family protein</fullName>
    </submittedName>
</protein>
<organism evidence="2 3">
    <name type="scientific">Neiella holothuriorum</name>
    <dbReference type="NCBI Taxonomy" id="2870530"/>
    <lineage>
        <taxon>Bacteria</taxon>
        <taxon>Pseudomonadati</taxon>
        <taxon>Pseudomonadota</taxon>
        <taxon>Gammaproteobacteria</taxon>
        <taxon>Alteromonadales</taxon>
        <taxon>Echinimonadaceae</taxon>
        <taxon>Neiella</taxon>
    </lineage>
</organism>
<dbReference type="Pfam" id="PF06527">
    <property type="entry name" value="TniQ"/>
    <property type="match status" value="1"/>
</dbReference>
<dbReference type="EMBL" id="JAHZSS010000015">
    <property type="protein sequence ID" value="MBW8191819.1"/>
    <property type="molecule type" value="Genomic_DNA"/>
</dbReference>
<evidence type="ECO:0000313" key="2">
    <source>
        <dbReference type="EMBL" id="MBW8191819.1"/>
    </source>
</evidence>
<gene>
    <name evidence="2" type="ORF">K0504_12305</name>
</gene>
<feature type="domain" description="TniQ" evidence="1">
    <location>
        <begin position="7"/>
        <end position="156"/>
    </location>
</feature>
<evidence type="ECO:0000259" key="1">
    <source>
        <dbReference type="Pfam" id="PF06527"/>
    </source>
</evidence>